<sequence length="123" mass="14134">MDQFPMKVRHEDNLLPYTGIKIKLLSQMIPRCSNERFGQQKLSHLLLSQSFSHGLALHHVGLVNSNHFRNMALANKSKNSVSIRHTFGNAGENKTKTSTILFLYEKGNCYPKRTYKICKCRIN</sequence>
<proteinExistence type="predicted"/>
<name>A0A4Y2RTL4_ARAVE</name>
<organism evidence="1 2">
    <name type="scientific">Araneus ventricosus</name>
    <name type="common">Orbweaver spider</name>
    <name type="synonym">Epeira ventricosa</name>
    <dbReference type="NCBI Taxonomy" id="182803"/>
    <lineage>
        <taxon>Eukaryota</taxon>
        <taxon>Metazoa</taxon>
        <taxon>Ecdysozoa</taxon>
        <taxon>Arthropoda</taxon>
        <taxon>Chelicerata</taxon>
        <taxon>Arachnida</taxon>
        <taxon>Araneae</taxon>
        <taxon>Araneomorphae</taxon>
        <taxon>Entelegynae</taxon>
        <taxon>Araneoidea</taxon>
        <taxon>Araneidae</taxon>
        <taxon>Araneus</taxon>
    </lineage>
</organism>
<evidence type="ECO:0000313" key="2">
    <source>
        <dbReference type="Proteomes" id="UP000499080"/>
    </source>
</evidence>
<reference evidence="1 2" key="1">
    <citation type="journal article" date="2019" name="Sci. Rep.">
        <title>Orb-weaving spider Araneus ventricosus genome elucidates the spidroin gene catalogue.</title>
        <authorList>
            <person name="Kono N."/>
            <person name="Nakamura H."/>
            <person name="Ohtoshi R."/>
            <person name="Moran D.A.P."/>
            <person name="Shinohara A."/>
            <person name="Yoshida Y."/>
            <person name="Fujiwara M."/>
            <person name="Mori M."/>
            <person name="Tomita M."/>
            <person name="Arakawa K."/>
        </authorList>
    </citation>
    <scope>NUCLEOTIDE SEQUENCE [LARGE SCALE GENOMIC DNA]</scope>
</reference>
<keyword evidence="2" id="KW-1185">Reference proteome</keyword>
<protein>
    <submittedName>
        <fullName evidence="1">Uncharacterized protein</fullName>
    </submittedName>
</protein>
<accession>A0A4Y2RTL4</accession>
<dbReference type="EMBL" id="BGPR01018455">
    <property type="protein sequence ID" value="GBN79214.1"/>
    <property type="molecule type" value="Genomic_DNA"/>
</dbReference>
<comment type="caution">
    <text evidence="1">The sequence shown here is derived from an EMBL/GenBank/DDBJ whole genome shotgun (WGS) entry which is preliminary data.</text>
</comment>
<dbReference type="AlphaFoldDB" id="A0A4Y2RTL4"/>
<dbReference type="Proteomes" id="UP000499080">
    <property type="component" value="Unassembled WGS sequence"/>
</dbReference>
<gene>
    <name evidence="1" type="ORF">AVEN_215158_1</name>
</gene>
<evidence type="ECO:0000313" key="1">
    <source>
        <dbReference type="EMBL" id="GBN79214.1"/>
    </source>
</evidence>